<gene>
    <name evidence="2" type="ORF">SAMN05216245_1274</name>
</gene>
<protein>
    <submittedName>
        <fullName evidence="2">Uncharacterized protein</fullName>
    </submittedName>
</protein>
<name>A0A1I2E0B5_9FIRM</name>
<accession>A0A1I2E0B5</accession>
<proteinExistence type="predicted"/>
<reference evidence="2 3" key="1">
    <citation type="submission" date="2016-10" db="EMBL/GenBank/DDBJ databases">
        <authorList>
            <person name="de Groot N.N."/>
        </authorList>
    </citation>
    <scope>NUCLEOTIDE SEQUENCE [LARGE SCALE GENOMIC DNA]</scope>
    <source>
        <strain evidence="2 3">DSM 9236</strain>
    </source>
</reference>
<evidence type="ECO:0000313" key="2">
    <source>
        <dbReference type="EMBL" id="SFE86352.1"/>
    </source>
</evidence>
<organism evidence="2 3">
    <name type="scientific">Succiniclasticum ruminis DSM 9236</name>
    <dbReference type="NCBI Taxonomy" id="1123323"/>
    <lineage>
        <taxon>Bacteria</taxon>
        <taxon>Bacillati</taxon>
        <taxon>Bacillota</taxon>
        <taxon>Negativicutes</taxon>
        <taxon>Acidaminococcales</taxon>
        <taxon>Acidaminococcaceae</taxon>
        <taxon>Succiniclasticum</taxon>
    </lineage>
</organism>
<keyword evidence="3" id="KW-1185">Reference proteome</keyword>
<sequence length="30" mass="3653">MLWHNPMLTVWLGISIFTVVISYVLLKKWY</sequence>
<feature type="transmembrane region" description="Helical" evidence="1">
    <location>
        <begin position="6"/>
        <end position="26"/>
    </location>
</feature>
<dbReference type="AlphaFoldDB" id="A0A1I2E0B5"/>
<evidence type="ECO:0000256" key="1">
    <source>
        <dbReference type="SAM" id="Phobius"/>
    </source>
</evidence>
<dbReference type="EMBL" id="FONL01000027">
    <property type="protein sequence ID" value="SFE86352.1"/>
    <property type="molecule type" value="Genomic_DNA"/>
</dbReference>
<keyword evidence="1" id="KW-0472">Membrane</keyword>
<keyword evidence="1" id="KW-0812">Transmembrane</keyword>
<keyword evidence="1" id="KW-1133">Transmembrane helix</keyword>
<evidence type="ECO:0000313" key="3">
    <source>
        <dbReference type="Proteomes" id="UP000198896"/>
    </source>
</evidence>
<dbReference type="Proteomes" id="UP000198896">
    <property type="component" value="Unassembled WGS sequence"/>
</dbReference>
<dbReference type="STRING" id="1123323.SAMN05216245_1274"/>